<evidence type="ECO:0000313" key="1">
    <source>
        <dbReference type="EMBL" id="GAA3732864.1"/>
    </source>
</evidence>
<keyword evidence="2" id="KW-1185">Reference proteome</keyword>
<sequence length="151" mass="17698">MIVQLYLNKIEVLQDEESKTTFSDFDDLELCTQKIKGRNSDLSFTLDFLLNKQTQECTTVNTEVIKMFSDHLGLFFIGDQESENVCFANSIEVRPEYRQSLRLIDLLDYIYAFAHSYVFKESQKIILTSETDFFWKLVKIGSNLRKQLPDI</sequence>
<name>A0ABP7F7G2_9FLAO</name>
<accession>A0ABP7F7G2</accession>
<reference evidence="2" key="1">
    <citation type="journal article" date="2019" name="Int. J. Syst. Evol. Microbiol.">
        <title>The Global Catalogue of Microorganisms (GCM) 10K type strain sequencing project: providing services to taxonomists for standard genome sequencing and annotation.</title>
        <authorList>
            <consortium name="The Broad Institute Genomics Platform"/>
            <consortium name="The Broad Institute Genome Sequencing Center for Infectious Disease"/>
            <person name="Wu L."/>
            <person name="Ma J."/>
        </authorList>
    </citation>
    <scope>NUCLEOTIDE SEQUENCE [LARGE SCALE GENOMIC DNA]</scope>
    <source>
        <strain evidence="2">JCM 17336</strain>
    </source>
</reference>
<gene>
    <name evidence="1" type="ORF">GCM10022422_14300</name>
</gene>
<organism evidence="1 2">
    <name type="scientific">Flavobacterium ginsengisoli</name>
    <dbReference type="NCBI Taxonomy" id="871694"/>
    <lineage>
        <taxon>Bacteria</taxon>
        <taxon>Pseudomonadati</taxon>
        <taxon>Bacteroidota</taxon>
        <taxon>Flavobacteriia</taxon>
        <taxon>Flavobacteriales</taxon>
        <taxon>Flavobacteriaceae</taxon>
        <taxon>Flavobacterium</taxon>
    </lineage>
</organism>
<proteinExistence type="predicted"/>
<dbReference type="RefSeq" id="WP_278022306.1">
    <property type="nucleotide sequence ID" value="NZ_BAABDT010000002.1"/>
</dbReference>
<protein>
    <submittedName>
        <fullName evidence="1">Uncharacterized protein</fullName>
    </submittedName>
</protein>
<evidence type="ECO:0000313" key="2">
    <source>
        <dbReference type="Proteomes" id="UP001501367"/>
    </source>
</evidence>
<dbReference type="EMBL" id="BAABDT010000002">
    <property type="protein sequence ID" value="GAA3732864.1"/>
    <property type="molecule type" value="Genomic_DNA"/>
</dbReference>
<dbReference type="Proteomes" id="UP001501367">
    <property type="component" value="Unassembled WGS sequence"/>
</dbReference>
<comment type="caution">
    <text evidence="1">The sequence shown here is derived from an EMBL/GenBank/DDBJ whole genome shotgun (WGS) entry which is preliminary data.</text>
</comment>